<evidence type="ECO:0000313" key="1">
    <source>
        <dbReference type="EMBL" id="ELP88738.1"/>
    </source>
</evidence>
<dbReference type="VEuPathDB" id="AmoebaDB:EIN_104410"/>
<evidence type="ECO:0000313" key="2">
    <source>
        <dbReference type="Proteomes" id="UP000014680"/>
    </source>
</evidence>
<evidence type="ECO:0008006" key="3">
    <source>
        <dbReference type="Google" id="ProtNLM"/>
    </source>
</evidence>
<dbReference type="PANTHER" id="PTHR45661">
    <property type="entry name" value="SURFACE ANTIGEN"/>
    <property type="match status" value="1"/>
</dbReference>
<keyword evidence="2" id="KW-1185">Reference proteome</keyword>
<accession>L7FLN9</accession>
<name>L7FLN9_ENTIV</name>
<dbReference type="Gene3D" id="3.80.10.10">
    <property type="entry name" value="Ribonuclease Inhibitor"/>
    <property type="match status" value="2"/>
</dbReference>
<proteinExistence type="predicted"/>
<dbReference type="AlphaFoldDB" id="L7FLN9"/>
<dbReference type="InterPro" id="IPR026906">
    <property type="entry name" value="LRR_5"/>
</dbReference>
<dbReference type="KEGG" id="eiv:EIN_104410"/>
<dbReference type="PANTHER" id="PTHR45661:SF3">
    <property type="entry name" value="IG-LIKE DOMAIN-CONTAINING PROTEIN"/>
    <property type="match status" value="1"/>
</dbReference>
<dbReference type="SUPFAM" id="SSF52058">
    <property type="entry name" value="L domain-like"/>
    <property type="match status" value="1"/>
</dbReference>
<reference evidence="1 2" key="1">
    <citation type="submission" date="2012-10" db="EMBL/GenBank/DDBJ databases">
        <authorList>
            <person name="Zafar N."/>
            <person name="Inman J."/>
            <person name="Hall N."/>
            <person name="Lorenzi H."/>
            <person name="Caler E."/>
        </authorList>
    </citation>
    <scope>NUCLEOTIDE SEQUENCE [LARGE SCALE GENOMIC DNA]</scope>
    <source>
        <strain evidence="1 2">IP1</strain>
    </source>
</reference>
<dbReference type="Proteomes" id="UP000014680">
    <property type="component" value="Unassembled WGS sequence"/>
</dbReference>
<dbReference type="InterPro" id="IPR053139">
    <property type="entry name" value="Surface_bspA-like"/>
</dbReference>
<sequence length="624" mass="72173">MTKQLDKYSMMIISKYFISINDYYNLINVCKKFWDIPLMFHYNPITFNYTTKKYFKNIETLHLYKKAEKFIPDYFQYYVHYPLSLTNYYKLKQSKNVICPQVNYSSQDTHNKLSYKDATVFLGSAFAGNCNVFEEMECQNITKFGLRCFIHNRILRKITLSPNLHEIPDNCFEGCSSLEKINLEKVYVLGDNCFKDCLKLSEITFCANIVKAAKNAFEDAISIKFITAPNVKSVTFDVNASSSSAFSNIKHNVITTYKDVINGITLDFLSDEIGPQAFIRTMGLSDKTIPSTIQVIRKNAFYGSDLKRLDLSHVKVLEQQSLLTQITAITMNSFICFHHLYHCISLKNIEAVDTKVVCGKAACWMKTLLDKNSLEISEFRYTKEDFTVFNGIYPFGLTNLKSVEPGVVFNDLKQEKIVMPECLTEFNLNVFCKCKTLKTLILPKSFQVDYENRTVDIEELAIIPTPSLANYNFRKLTSITFLNNKIMNMKILDQNNCLKNIEFANPPEDLKFHGNIDYSLYKLLKDNFNFDGEVVLYNSQYNIGVKNGIFMVPDDVTLIDIYFLAHCKELKEIWIGKNTKTISDNAFYMCTNLTLVKNIKKSMKFTKKSFQQDNLSKIKFDFIE</sequence>
<protein>
    <recommendedName>
        <fullName evidence="3">Leucine rich repeat containing protein BspA family protein</fullName>
    </recommendedName>
</protein>
<dbReference type="GeneID" id="14887730"/>
<dbReference type="OrthoDB" id="31390at2759"/>
<dbReference type="InterPro" id="IPR032675">
    <property type="entry name" value="LRR_dom_sf"/>
</dbReference>
<dbReference type="Pfam" id="PF13306">
    <property type="entry name" value="LRR_5"/>
    <property type="match status" value="4"/>
</dbReference>
<dbReference type="SUPFAM" id="SSF52047">
    <property type="entry name" value="RNI-like"/>
    <property type="match status" value="1"/>
</dbReference>
<gene>
    <name evidence="1" type="ORF">EIN_104410</name>
</gene>
<dbReference type="RefSeq" id="XP_004255509.1">
    <property type="nucleotide sequence ID" value="XM_004255461.1"/>
</dbReference>
<organism evidence="1 2">
    <name type="scientific">Entamoeba invadens IP1</name>
    <dbReference type="NCBI Taxonomy" id="370355"/>
    <lineage>
        <taxon>Eukaryota</taxon>
        <taxon>Amoebozoa</taxon>
        <taxon>Evosea</taxon>
        <taxon>Archamoebae</taxon>
        <taxon>Mastigamoebida</taxon>
        <taxon>Entamoebidae</taxon>
        <taxon>Entamoeba</taxon>
    </lineage>
</organism>
<dbReference type="EMBL" id="KB206702">
    <property type="protein sequence ID" value="ELP88738.1"/>
    <property type="molecule type" value="Genomic_DNA"/>
</dbReference>